<gene>
    <name evidence="3" type="ORF">Ade02nite_84550</name>
</gene>
<dbReference type="PANTHER" id="PTHR36842">
    <property type="entry name" value="PROTEIN TOLB HOMOLOG"/>
    <property type="match status" value="1"/>
</dbReference>
<dbReference type="Pfam" id="PF07676">
    <property type="entry name" value="PD40"/>
    <property type="match status" value="1"/>
</dbReference>
<evidence type="ECO:0000256" key="2">
    <source>
        <dbReference type="SAM" id="SignalP"/>
    </source>
</evidence>
<proteinExistence type="inferred from homology"/>
<organism evidence="3 4">
    <name type="scientific">Paractinoplanes deccanensis</name>
    <dbReference type="NCBI Taxonomy" id="113561"/>
    <lineage>
        <taxon>Bacteria</taxon>
        <taxon>Bacillati</taxon>
        <taxon>Actinomycetota</taxon>
        <taxon>Actinomycetes</taxon>
        <taxon>Micromonosporales</taxon>
        <taxon>Micromonosporaceae</taxon>
        <taxon>Paractinoplanes</taxon>
    </lineage>
</organism>
<evidence type="ECO:0000313" key="3">
    <source>
        <dbReference type="EMBL" id="GID79814.1"/>
    </source>
</evidence>
<evidence type="ECO:0008006" key="5">
    <source>
        <dbReference type="Google" id="ProtNLM"/>
    </source>
</evidence>
<name>A0ABQ3YII4_9ACTN</name>
<comment type="similarity">
    <text evidence="1">Belongs to the TolB family.</text>
</comment>
<dbReference type="InterPro" id="IPR011042">
    <property type="entry name" value="6-blade_b-propeller_TolB-like"/>
</dbReference>
<accession>A0ABQ3YII4</accession>
<keyword evidence="2" id="KW-0732">Signal</keyword>
<dbReference type="PANTHER" id="PTHR36842:SF1">
    <property type="entry name" value="PROTEIN TOLB"/>
    <property type="match status" value="1"/>
</dbReference>
<dbReference type="SUPFAM" id="SSF69304">
    <property type="entry name" value="Tricorn protease N-terminal domain"/>
    <property type="match status" value="1"/>
</dbReference>
<dbReference type="EMBL" id="BOMI01000178">
    <property type="protein sequence ID" value="GID79814.1"/>
    <property type="molecule type" value="Genomic_DNA"/>
</dbReference>
<dbReference type="RefSeq" id="WP_203776409.1">
    <property type="nucleotide sequence ID" value="NZ_BAAABO010000055.1"/>
</dbReference>
<feature type="signal peptide" evidence="2">
    <location>
        <begin position="1"/>
        <end position="24"/>
    </location>
</feature>
<evidence type="ECO:0000313" key="4">
    <source>
        <dbReference type="Proteomes" id="UP000609879"/>
    </source>
</evidence>
<protein>
    <recommendedName>
        <fullName evidence="5">TolB protein</fullName>
    </recommendedName>
</protein>
<feature type="chain" id="PRO_5045747924" description="TolB protein" evidence="2">
    <location>
        <begin position="25"/>
        <end position="295"/>
    </location>
</feature>
<reference evidence="3 4" key="1">
    <citation type="submission" date="2021-01" db="EMBL/GenBank/DDBJ databases">
        <title>Whole genome shotgun sequence of Actinoplanes deccanensis NBRC 13994.</title>
        <authorList>
            <person name="Komaki H."/>
            <person name="Tamura T."/>
        </authorList>
    </citation>
    <scope>NUCLEOTIDE SEQUENCE [LARGE SCALE GENOMIC DNA]</scope>
    <source>
        <strain evidence="3 4">NBRC 13994</strain>
    </source>
</reference>
<dbReference type="Proteomes" id="UP000609879">
    <property type="component" value="Unassembled WGS sequence"/>
</dbReference>
<sequence>MRAVPGILALSLAFVLVQAGPADATPAGPGGRILVLDDSAGGHGVVSVRARGGDVRSLGLHLPAYAYPDYSPDGRRVTYADSWSVYTVKADGTDRQWVLDGPYVPAHPRWSPDGTEVGFEAVDIWAGAVAAPAGRQVYTVTGRGSLTFDWSPDGRQIAVVQVWEVGDPWDPINARDIWIARSDGSMIARRLTDRAETWDPYRIAWSPNGRTLAVEALGDLWSIDVRTGAMTNLTATADVIESSPIWSPDGRLLAFGRQAAGATTPQVWLRPAQSRGDTGRGVGITGIPTSWHRGF</sequence>
<evidence type="ECO:0000256" key="1">
    <source>
        <dbReference type="ARBA" id="ARBA00009820"/>
    </source>
</evidence>
<dbReference type="InterPro" id="IPR011659">
    <property type="entry name" value="WD40"/>
</dbReference>
<comment type="caution">
    <text evidence="3">The sequence shown here is derived from an EMBL/GenBank/DDBJ whole genome shotgun (WGS) entry which is preliminary data.</text>
</comment>
<dbReference type="Gene3D" id="2.120.10.30">
    <property type="entry name" value="TolB, C-terminal domain"/>
    <property type="match status" value="2"/>
</dbReference>
<keyword evidence="4" id="KW-1185">Reference proteome</keyword>